<name>A0AAW2ZM52_9EUKA</name>
<gene>
    <name evidence="2" type="ORF">AKO1_009567</name>
</gene>
<dbReference type="AlphaFoldDB" id="A0AAW2ZM52"/>
<evidence type="ECO:0000313" key="2">
    <source>
        <dbReference type="EMBL" id="KAL0490585.1"/>
    </source>
</evidence>
<keyword evidence="3" id="KW-1185">Reference proteome</keyword>
<keyword evidence="1" id="KW-0812">Transmembrane</keyword>
<dbReference type="Gene3D" id="3.30.70.1230">
    <property type="entry name" value="Nucleotide cyclase"/>
    <property type="match status" value="1"/>
</dbReference>
<evidence type="ECO:0000313" key="3">
    <source>
        <dbReference type="Proteomes" id="UP001431209"/>
    </source>
</evidence>
<keyword evidence="1" id="KW-0472">Membrane</keyword>
<reference evidence="2 3" key="1">
    <citation type="submission" date="2024-03" db="EMBL/GenBank/DDBJ databases">
        <title>The Acrasis kona genome and developmental transcriptomes reveal deep origins of eukaryotic multicellular pathways.</title>
        <authorList>
            <person name="Sheikh S."/>
            <person name="Fu C.-J."/>
            <person name="Brown M.W."/>
            <person name="Baldauf S.L."/>
        </authorList>
    </citation>
    <scope>NUCLEOTIDE SEQUENCE [LARGE SCALE GENOMIC DNA]</scope>
    <source>
        <strain evidence="2 3">ATCC MYA-3509</strain>
    </source>
</reference>
<evidence type="ECO:0008006" key="4">
    <source>
        <dbReference type="Google" id="ProtNLM"/>
    </source>
</evidence>
<sequence>MRDRASISLFDMNATSFEESFMFNTLQYGDDPSPSFDILSEMSAYENYQLLSQSPYVVNVSVPFGDRVWMITASPSQAFLEDDGRKFQPYVGVVVCVLVWLVCLVVTTLLYFVIKTRGDSKMYADSKKITQILYKFLPQYVVNQMRAGSDLNSVAPMIDGSFVLVGVHFDCDQSDVCETVNNFYVHVLDCVQEFDGVLHCCDGNKIICCFGDVHLAVDAAYKIQKTPFLNNSPIITMTISDVMVGYVGDDEDVVSIIISDHIDLLREMSALRMFGDVKIVITGEMRSILYMNKDFKKSSVSYTGQILFRSATIETYQLSAHNQVNSMLLGYCFKRIKKKNFVGASESLQMYIEARKDLAAEALLRRIKLIFTLCDKLSLTWEVRDTIKSDILSQVFKTYCKKLTCDGELLVVDIDSQTTSNKKRTRDYKSSMLSEVKQVYKKINSREVVHDMSEQDFIETVDYCKKLIPKVHDEFKKSREYRNAMYRLVSVDDR</sequence>
<dbReference type="Proteomes" id="UP001431209">
    <property type="component" value="Unassembled WGS sequence"/>
</dbReference>
<dbReference type="InterPro" id="IPR029787">
    <property type="entry name" value="Nucleotide_cyclase"/>
</dbReference>
<protein>
    <recommendedName>
        <fullName evidence="4">Guanylate cyclase domain-containing protein</fullName>
    </recommendedName>
</protein>
<proteinExistence type="predicted"/>
<accession>A0AAW2ZM52</accession>
<organism evidence="2 3">
    <name type="scientific">Acrasis kona</name>
    <dbReference type="NCBI Taxonomy" id="1008807"/>
    <lineage>
        <taxon>Eukaryota</taxon>
        <taxon>Discoba</taxon>
        <taxon>Heterolobosea</taxon>
        <taxon>Tetramitia</taxon>
        <taxon>Eutetramitia</taxon>
        <taxon>Acrasidae</taxon>
        <taxon>Acrasis</taxon>
    </lineage>
</organism>
<feature type="transmembrane region" description="Helical" evidence="1">
    <location>
        <begin position="90"/>
        <end position="114"/>
    </location>
</feature>
<comment type="caution">
    <text evidence="2">The sequence shown here is derived from an EMBL/GenBank/DDBJ whole genome shotgun (WGS) entry which is preliminary data.</text>
</comment>
<dbReference type="EMBL" id="JAOPGA020001698">
    <property type="protein sequence ID" value="KAL0490585.1"/>
    <property type="molecule type" value="Genomic_DNA"/>
</dbReference>
<evidence type="ECO:0000256" key="1">
    <source>
        <dbReference type="SAM" id="Phobius"/>
    </source>
</evidence>
<keyword evidence="1" id="KW-1133">Transmembrane helix</keyword>